<protein>
    <submittedName>
        <fullName evidence="1">Uncharacterized protein</fullName>
    </submittedName>
</protein>
<gene>
    <name evidence="1" type="ORF">BLSMQ_3057</name>
</gene>
<proteinExistence type="predicted"/>
<sequence length="393" mass="44617">MKTIIVSLRDQFVWQGRAHRSFMVAILGLVAGTLPMISWLPRYLIFAISFLGVIIGIISLYWEGSSLNRRYRSFELIERNPVFGRKLPHDDDLPDCYQSSRGTILFDRKLNDDLRTQSDWCVGVRSRYRLPEELEEIAPYVLRRTSGGKWHFNGPCVRMAGDCRLDGSRIIPFQEACFFDHLCSNELMRWQPHLGAEVWDLRRKYLYDTDRRLIPLASSELANIVGVSTLAISADRQVLIVDQSPRNHSSQGLKAPSGSGSLEMRDQSDDLAAFVLNGANRELEEETGVTEDMIASSHLLGFGRWLERGAKPEFFGVTLLTGTAESVDRTRRQVARSETQYTRDSVWMDLQNLIDADEDFTAVMSVPLGYGIRALNDALEQDPSLLDLSFTKE</sequence>
<evidence type="ECO:0000313" key="1">
    <source>
        <dbReference type="EMBL" id="AOP54759.1"/>
    </source>
</evidence>
<evidence type="ECO:0000313" key="2">
    <source>
        <dbReference type="Proteomes" id="UP000094793"/>
    </source>
</evidence>
<dbReference type="AlphaFoldDB" id="A0A1D7W6T4"/>
<dbReference type="InterPro" id="IPR000086">
    <property type="entry name" value="NUDIX_hydrolase_dom"/>
</dbReference>
<dbReference type="Proteomes" id="UP000094793">
    <property type="component" value="Chromosome"/>
</dbReference>
<accession>A0A1D7W6T4</accession>
<dbReference type="KEGG" id="blin:BLSMQ_3057"/>
<dbReference type="OrthoDB" id="5147270at2"/>
<dbReference type="PROSITE" id="PS51462">
    <property type="entry name" value="NUDIX"/>
    <property type="match status" value="1"/>
</dbReference>
<dbReference type="RefSeq" id="WP_069600740.1">
    <property type="nucleotide sequence ID" value="NZ_CP017150.1"/>
</dbReference>
<name>A0A1D7W6T4_BREAU</name>
<organism evidence="1 2">
    <name type="scientific">Brevibacterium aurantiacum</name>
    <dbReference type="NCBI Taxonomy" id="273384"/>
    <lineage>
        <taxon>Bacteria</taxon>
        <taxon>Bacillati</taxon>
        <taxon>Actinomycetota</taxon>
        <taxon>Actinomycetes</taxon>
        <taxon>Micrococcales</taxon>
        <taxon>Brevibacteriaceae</taxon>
        <taxon>Brevibacterium</taxon>
    </lineage>
</organism>
<dbReference type="EMBL" id="CP017150">
    <property type="protein sequence ID" value="AOP54759.1"/>
    <property type="molecule type" value="Genomic_DNA"/>
</dbReference>
<reference evidence="2" key="1">
    <citation type="submission" date="2016-09" db="EMBL/GenBank/DDBJ databases">
        <title>Complete Genome Sequence of Brevibacterium linens SMQ-1335.</title>
        <authorList>
            <person name="de Melo A.G."/>
            <person name="Labrie S.J."/>
            <person name="Dumaresq J."/>
            <person name="Roberts R.J."/>
            <person name="Tremblay D.M."/>
            <person name="Moineau S."/>
        </authorList>
    </citation>
    <scope>NUCLEOTIDE SEQUENCE [LARGE SCALE GENOMIC DNA]</scope>
    <source>
        <strain evidence="2">SMQ-1335</strain>
    </source>
</reference>
<dbReference type="PATRIC" id="fig|1703.10.peg.3162"/>